<dbReference type="EMBL" id="WJQS01000001">
    <property type="protein sequence ID" value="MRI84304.1"/>
    <property type="molecule type" value="Genomic_DNA"/>
</dbReference>
<evidence type="ECO:0000313" key="4">
    <source>
        <dbReference type="Proteomes" id="UP000430975"/>
    </source>
</evidence>
<dbReference type="RefSeq" id="WP_153832042.1">
    <property type="nucleotide sequence ID" value="NZ_WJQS01000001.1"/>
</dbReference>
<organism evidence="2 4">
    <name type="scientific">Fundicoccus ignavus</name>
    <dbReference type="NCBI Taxonomy" id="2664442"/>
    <lineage>
        <taxon>Bacteria</taxon>
        <taxon>Bacillati</taxon>
        <taxon>Bacillota</taxon>
        <taxon>Bacilli</taxon>
        <taxon>Lactobacillales</taxon>
        <taxon>Aerococcaceae</taxon>
        <taxon>Fundicoccus</taxon>
    </lineage>
</organism>
<sequence length="114" mass="12315">MKRKGYIATVLLGSAVTVAGLAAFVYLNDSAREKVEGMINREKAKSFVKNTLHGSDALVSAVDHLDDAEINTLMKFANQAGNLKDKTGDAFGEILDRAKKLTSDATSKVSDYFD</sequence>
<keyword evidence="4" id="KW-1185">Reference proteome</keyword>
<dbReference type="Proteomes" id="UP000430975">
    <property type="component" value="Unassembled WGS sequence"/>
</dbReference>
<dbReference type="Proteomes" id="UP000440066">
    <property type="component" value="Unassembled WGS sequence"/>
</dbReference>
<keyword evidence="1" id="KW-0812">Transmembrane</keyword>
<gene>
    <name evidence="3" type="ORF">GF867_05175</name>
    <name evidence="2" type="ORF">GIY09_00100</name>
</gene>
<proteinExistence type="predicted"/>
<feature type="transmembrane region" description="Helical" evidence="1">
    <location>
        <begin position="6"/>
        <end position="27"/>
    </location>
</feature>
<keyword evidence="1" id="KW-1133">Transmembrane helix</keyword>
<evidence type="ECO:0000313" key="5">
    <source>
        <dbReference type="Proteomes" id="UP000440066"/>
    </source>
</evidence>
<dbReference type="EMBL" id="WJQT01000005">
    <property type="protein sequence ID" value="MRJ46954.1"/>
    <property type="molecule type" value="Genomic_DNA"/>
</dbReference>
<keyword evidence="1" id="KW-0472">Membrane</keyword>
<reference evidence="3 5" key="1">
    <citation type="submission" date="2019-11" db="EMBL/GenBank/DDBJ databases">
        <title>Characterisation of Fundicoccus ignavus gen. nov. sp. nov., a novel genus of the family Aerococcaceae from bulk tank milk.</title>
        <authorList>
            <person name="Siebert A."/>
            <person name="Huptas C."/>
            <person name="Wenning M."/>
            <person name="Scherer S."/>
            <person name="Doll E.V."/>
        </authorList>
    </citation>
    <scope>NUCLEOTIDE SEQUENCE [LARGE SCALE GENOMIC DNA]</scope>
    <source>
        <strain evidence="3 5">DSM 109652</strain>
    </source>
</reference>
<reference evidence="2 4" key="2">
    <citation type="submission" date="2019-11" db="EMBL/GenBank/DDBJ databases">
        <title>Characterisation of Fundicoccus ignavus gen. nov. sp. nov., a novel genus of the family Aerococcaceae isolated from bulk tank milk.</title>
        <authorList>
            <person name="Siebert A."/>
            <person name="Huptas C."/>
            <person name="Wenning M."/>
            <person name="Scherer S."/>
            <person name="Doll E.V."/>
        </authorList>
    </citation>
    <scope>NUCLEOTIDE SEQUENCE [LARGE SCALE GENOMIC DNA]</scope>
    <source>
        <strain evidence="2 4">WS4759</strain>
    </source>
</reference>
<evidence type="ECO:0000313" key="2">
    <source>
        <dbReference type="EMBL" id="MRI84304.1"/>
    </source>
</evidence>
<evidence type="ECO:0000313" key="3">
    <source>
        <dbReference type="EMBL" id="MRJ46954.1"/>
    </source>
</evidence>
<comment type="caution">
    <text evidence="2">The sequence shown here is derived from an EMBL/GenBank/DDBJ whole genome shotgun (WGS) entry which is preliminary data.</text>
</comment>
<evidence type="ECO:0000256" key="1">
    <source>
        <dbReference type="SAM" id="Phobius"/>
    </source>
</evidence>
<dbReference type="AlphaFoldDB" id="A0A6I2GCH8"/>
<accession>A0A6I2GCH8</accession>
<name>A0A6I2GCH8_9LACT</name>
<protein>
    <submittedName>
        <fullName evidence="2">Uncharacterized protein</fullName>
    </submittedName>
</protein>